<dbReference type="Gene3D" id="3.40.1620.60">
    <property type="match status" value="2"/>
</dbReference>
<feature type="binding site" evidence="8">
    <location>
        <position position="149"/>
    </location>
    <ligand>
        <name>Zn(2+)</name>
        <dbReference type="ChEBI" id="CHEBI:29105"/>
        <note>catalytic</note>
    </ligand>
</feature>
<evidence type="ECO:0000256" key="8">
    <source>
        <dbReference type="PROSITE-ProRule" id="PRU00276"/>
    </source>
</evidence>
<keyword evidence="11" id="KW-1185">Reference proteome</keyword>
<dbReference type="InterPro" id="IPR001590">
    <property type="entry name" value="Peptidase_M12B"/>
</dbReference>
<keyword evidence="3" id="KW-0378">Hydrolase</keyword>
<feature type="active site" evidence="8">
    <location>
        <position position="150"/>
    </location>
</feature>
<dbReference type="GO" id="GO:0046872">
    <property type="term" value="F:metal ion binding"/>
    <property type="evidence" value="ECO:0007669"/>
    <property type="project" value="UniProtKB-KW"/>
</dbReference>
<evidence type="ECO:0000256" key="3">
    <source>
        <dbReference type="ARBA" id="ARBA00022801"/>
    </source>
</evidence>
<protein>
    <recommendedName>
        <fullName evidence="9">Peptidase M12B domain-containing protein</fullName>
    </recommendedName>
</protein>
<reference evidence="10 11" key="1">
    <citation type="submission" date="2020-08" db="EMBL/GenBank/DDBJ databases">
        <title>Aphidius gifuensis genome sequencing and assembly.</title>
        <authorList>
            <person name="Du Z."/>
        </authorList>
    </citation>
    <scope>NUCLEOTIDE SEQUENCE [LARGE SCALE GENOMIC DNA]</scope>
    <source>
        <strain evidence="10">YNYX2018</strain>
        <tissue evidence="10">Adults</tissue>
    </source>
</reference>
<evidence type="ECO:0000256" key="7">
    <source>
        <dbReference type="ARBA" id="ARBA00023180"/>
    </source>
</evidence>
<evidence type="ECO:0000313" key="10">
    <source>
        <dbReference type="EMBL" id="KAF7988603.1"/>
    </source>
</evidence>
<keyword evidence="2 8" id="KW-0479">Metal-binding</keyword>
<feature type="disulfide bond" evidence="8">
    <location>
        <begin position="603"/>
        <end position="627"/>
    </location>
</feature>
<dbReference type="SMART" id="SM00608">
    <property type="entry name" value="ACR"/>
    <property type="match status" value="1"/>
</dbReference>
<keyword evidence="6 8" id="KW-1015">Disulfide bond</keyword>
<dbReference type="OrthoDB" id="7695528at2759"/>
<dbReference type="PROSITE" id="PS50215">
    <property type="entry name" value="ADAM_MEPRO"/>
    <property type="match status" value="2"/>
</dbReference>
<keyword evidence="4 8" id="KW-0862">Zinc</keyword>
<keyword evidence="1" id="KW-0645">Protease</keyword>
<dbReference type="Proteomes" id="UP000639338">
    <property type="component" value="Unassembled WGS sequence"/>
</dbReference>
<dbReference type="Pfam" id="PF01421">
    <property type="entry name" value="Reprolysin"/>
    <property type="match status" value="2"/>
</dbReference>
<dbReference type="Pfam" id="PF17771">
    <property type="entry name" value="ADAMTS_CR_2"/>
    <property type="match status" value="1"/>
</dbReference>
<feature type="binding site" evidence="8">
    <location>
        <position position="159"/>
    </location>
    <ligand>
        <name>Zn(2+)</name>
        <dbReference type="ChEBI" id="CHEBI:29105"/>
        <note>catalytic</note>
    </ligand>
</feature>
<evidence type="ECO:0000256" key="2">
    <source>
        <dbReference type="ARBA" id="ARBA00022723"/>
    </source>
</evidence>
<comment type="caution">
    <text evidence="8">Lacks conserved residue(s) required for the propagation of feature annotation.</text>
</comment>
<proteinExistence type="predicted"/>
<dbReference type="EMBL" id="JACMRX010000005">
    <property type="protein sequence ID" value="KAF7988603.1"/>
    <property type="molecule type" value="Genomic_DNA"/>
</dbReference>
<dbReference type="AlphaFoldDB" id="A0A834XJX6"/>
<gene>
    <name evidence="10" type="ORF">HCN44_001176</name>
</gene>
<dbReference type="GO" id="GO:0004222">
    <property type="term" value="F:metalloendopeptidase activity"/>
    <property type="evidence" value="ECO:0007669"/>
    <property type="project" value="InterPro"/>
</dbReference>
<name>A0A834XJX6_APHGI</name>
<organism evidence="10 11">
    <name type="scientific">Aphidius gifuensis</name>
    <name type="common">Parasitoid wasp</name>
    <dbReference type="NCBI Taxonomy" id="684658"/>
    <lineage>
        <taxon>Eukaryota</taxon>
        <taxon>Metazoa</taxon>
        <taxon>Ecdysozoa</taxon>
        <taxon>Arthropoda</taxon>
        <taxon>Hexapoda</taxon>
        <taxon>Insecta</taxon>
        <taxon>Pterygota</taxon>
        <taxon>Neoptera</taxon>
        <taxon>Endopterygota</taxon>
        <taxon>Hymenoptera</taxon>
        <taxon>Apocrita</taxon>
        <taxon>Ichneumonoidea</taxon>
        <taxon>Braconidae</taxon>
        <taxon>Aphidiinae</taxon>
        <taxon>Aphidius</taxon>
    </lineage>
</organism>
<evidence type="ECO:0000256" key="4">
    <source>
        <dbReference type="ARBA" id="ARBA00022833"/>
    </source>
</evidence>
<dbReference type="PANTHER" id="PTHR11905">
    <property type="entry name" value="ADAM A DISINTEGRIN AND METALLOPROTEASE DOMAIN"/>
    <property type="match status" value="1"/>
</dbReference>
<evidence type="ECO:0000259" key="9">
    <source>
        <dbReference type="PROSITE" id="PS50215"/>
    </source>
</evidence>
<accession>A0A834XJX6</accession>
<evidence type="ECO:0000256" key="6">
    <source>
        <dbReference type="ARBA" id="ARBA00023157"/>
    </source>
</evidence>
<dbReference type="SUPFAM" id="SSF55486">
    <property type="entry name" value="Metalloproteases ('zincins'), catalytic domain"/>
    <property type="match status" value="2"/>
</dbReference>
<comment type="caution">
    <text evidence="10">The sequence shown here is derived from an EMBL/GenBank/DDBJ whole genome shotgun (WGS) entry which is preliminary data.</text>
</comment>
<dbReference type="InterPro" id="IPR006586">
    <property type="entry name" value="ADAM_Cys-rich"/>
</dbReference>
<evidence type="ECO:0000256" key="5">
    <source>
        <dbReference type="ARBA" id="ARBA00023049"/>
    </source>
</evidence>
<dbReference type="GO" id="GO:0006509">
    <property type="term" value="P:membrane protein ectodomain proteolysis"/>
    <property type="evidence" value="ECO:0007669"/>
    <property type="project" value="TreeGrafter"/>
</dbReference>
<feature type="domain" description="Peptidase M12B" evidence="9">
    <location>
        <begin position="1"/>
        <end position="211"/>
    </location>
</feature>
<sequence length="732" mass="81465">MLGNNIAKALPYLLNFWNGVDLRYRGLESPKFRLNIAGFVFAKDNKALEYMAKNSLKQNFSDVGNALFDMSLFWYQRRWDIPLESYDVVTTMTGDELCSYGIATKENCTTLGLSFIGGACQVSTKYPLFLGVSIIKDNYGYGGVAIAAHELGHSFGVKHDDREHCPHGNGVNLMSPTRADGASSLDWSDCSLKDFSKFLSSNVSVCLQNKPNSGKALPKYLPGKTMSADEQCKAMGYIEAVQNGPEICESLKCILRFEDVPVVENGSDYMLTKWWYTAEGVAAEGTACDDKKICLHNQCLICLGGIFPSNAIHHHMTESERLLTFHTAEIENVPSYEVVPVKITKRAAGTQVTLKAFGKDIKLYLNPTEGILAGYETPIYKISSGSPKPKWVRLVKRGVILDDAIAIHPIPDRLQNGIEKYSVTEVDDLAEHEANHTTDSTLEPDVQYHIITKIPEFTKNSSEFKTAFDRPESHRDKRAVPSVIYPQILVVIHNDYFKKLGSNIIGMMPYLLSFWNGVDLMYRTIENPKIRLNIAAFVYADDSRVLSYMANNMYSATELNVNKALDGEGEFWYNNQNPLSTSSYDVVVTMTTLGAHHDDRSECSGEKGRIMWPSSSSGKNASDWSHCSANDFTKFLSNNPDCLYNKPTPGRPLPRYLPGRQMDANQQCQKLYGHDARTINATICESLTCITKIEKTDRGTRTSFMTGGYAAEGTPCGGGKICLHNRCINANL</sequence>
<dbReference type="Gene3D" id="3.40.390.10">
    <property type="entry name" value="Collagenase (Catalytic Domain)"/>
    <property type="match status" value="3"/>
</dbReference>
<evidence type="ECO:0000313" key="11">
    <source>
        <dbReference type="Proteomes" id="UP000639338"/>
    </source>
</evidence>
<evidence type="ECO:0000256" key="1">
    <source>
        <dbReference type="ARBA" id="ARBA00022670"/>
    </source>
</evidence>
<feature type="binding site" evidence="8">
    <location>
        <position position="153"/>
    </location>
    <ligand>
        <name>Zn(2+)</name>
        <dbReference type="ChEBI" id="CHEBI:29105"/>
        <note>catalytic</note>
    </ligand>
</feature>
<dbReference type="InterPro" id="IPR041645">
    <property type="entry name" value="ADAMTS_CR_2"/>
</dbReference>
<keyword evidence="5" id="KW-0482">Metalloprotease</keyword>
<dbReference type="PANTHER" id="PTHR11905:SF249">
    <property type="entry name" value="SOL NARAE, ISOFORM C"/>
    <property type="match status" value="1"/>
</dbReference>
<feature type="domain" description="Peptidase M12B" evidence="9">
    <location>
        <begin position="592"/>
        <end position="647"/>
    </location>
</feature>
<dbReference type="InterPro" id="IPR024079">
    <property type="entry name" value="MetalloPept_cat_dom_sf"/>
</dbReference>
<keyword evidence="7" id="KW-0325">Glycoprotein</keyword>